<keyword evidence="3 9" id="KW-0808">Transferase</keyword>
<accession>A0A7V5NXA8</accession>
<organism evidence="13">
    <name type="scientific">Hellea balneolensis</name>
    <dbReference type="NCBI Taxonomy" id="287478"/>
    <lineage>
        <taxon>Bacteria</taxon>
        <taxon>Pseudomonadati</taxon>
        <taxon>Pseudomonadota</taxon>
        <taxon>Alphaproteobacteria</taxon>
        <taxon>Maricaulales</taxon>
        <taxon>Robiginitomaculaceae</taxon>
        <taxon>Hellea</taxon>
    </lineage>
</organism>
<gene>
    <name evidence="13" type="primary">rpoN</name>
    <name evidence="13" type="ORF">ENK01_03425</name>
</gene>
<evidence type="ECO:0000256" key="7">
    <source>
        <dbReference type="ARBA" id="ARBA00023125"/>
    </source>
</evidence>
<dbReference type="PANTHER" id="PTHR32248:SF4">
    <property type="entry name" value="RNA POLYMERASE SIGMA-54 FACTOR"/>
    <property type="match status" value="1"/>
</dbReference>
<keyword evidence="6 9" id="KW-0731">Sigma factor</keyword>
<dbReference type="NCBIfam" id="NF009118">
    <property type="entry name" value="PRK12469.1"/>
    <property type="match status" value="1"/>
</dbReference>
<dbReference type="GO" id="GO:0003677">
    <property type="term" value="F:DNA binding"/>
    <property type="evidence" value="ECO:0007669"/>
    <property type="project" value="UniProtKB-KW"/>
</dbReference>
<protein>
    <recommendedName>
        <fullName evidence="9">RNA polymerase sigma-54 factor</fullName>
    </recommendedName>
</protein>
<dbReference type="InterPro" id="IPR007046">
    <property type="entry name" value="RNA_pol_sigma_54_core-bd"/>
</dbReference>
<reference evidence="13" key="1">
    <citation type="journal article" date="2020" name="mSystems">
        <title>Genome- and Community-Level Interaction Insights into Carbon Utilization and Element Cycling Functions of Hydrothermarchaeota in Hydrothermal Sediment.</title>
        <authorList>
            <person name="Zhou Z."/>
            <person name="Liu Y."/>
            <person name="Xu W."/>
            <person name="Pan J."/>
            <person name="Luo Z.H."/>
            <person name="Li M."/>
        </authorList>
    </citation>
    <scope>NUCLEOTIDE SEQUENCE [LARGE SCALE GENOMIC DNA]</scope>
    <source>
        <strain evidence="13">HyVt-538</strain>
    </source>
</reference>
<evidence type="ECO:0000256" key="3">
    <source>
        <dbReference type="ARBA" id="ARBA00022679"/>
    </source>
</evidence>
<dbReference type="PROSITE" id="PS50044">
    <property type="entry name" value="SIGMA54_3"/>
    <property type="match status" value="1"/>
</dbReference>
<dbReference type="GO" id="GO:0001216">
    <property type="term" value="F:DNA-binding transcription activator activity"/>
    <property type="evidence" value="ECO:0007669"/>
    <property type="project" value="InterPro"/>
</dbReference>
<dbReference type="Proteomes" id="UP000885806">
    <property type="component" value="Unassembled WGS sequence"/>
</dbReference>
<keyword evidence="4 9" id="KW-0548">Nucleotidyltransferase</keyword>
<dbReference type="Pfam" id="PF00309">
    <property type="entry name" value="Sigma54_AID"/>
    <property type="match status" value="1"/>
</dbReference>
<evidence type="ECO:0000259" key="11">
    <source>
        <dbReference type="Pfam" id="PF04552"/>
    </source>
</evidence>
<feature type="domain" description="RNA polymerase sigma factor 54 core-binding" evidence="12">
    <location>
        <begin position="134"/>
        <end position="318"/>
    </location>
</feature>
<dbReference type="InterPro" id="IPR038709">
    <property type="entry name" value="RpoN_core-bd_sf"/>
</dbReference>
<feature type="region of interest" description="Disordered" evidence="10">
    <location>
        <begin position="95"/>
        <end position="130"/>
    </location>
</feature>
<keyword evidence="7 9" id="KW-0238">DNA-binding</keyword>
<dbReference type="Pfam" id="PF04963">
    <property type="entry name" value="Sigma54_CBD"/>
    <property type="match status" value="1"/>
</dbReference>
<evidence type="ECO:0000256" key="8">
    <source>
        <dbReference type="ARBA" id="ARBA00023163"/>
    </source>
</evidence>
<evidence type="ECO:0000259" key="12">
    <source>
        <dbReference type="Pfam" id="PF04963"/>
    </source>
</evidence>
<dbReference type="NCBIfam" id="NF004596">
    <property type="entry name" value="PRK05932.1-3"/>
    <property type="match status" value="1"/>
</dbReference>
<dbReference type="GO" id="GO:0006352">
    <property type="term" value="P:DNA-templated transcription initiation"/>
    <property type="evidence" value="ECO:0007669"/>
    <property type="project" value="InterPro"/>
</dbReference>
<dbReference type="GO" id="GO:0016987">
    <property type="term" value="F:sigma factor activity"/>
    <property type="evidence" value="ECO:0007669"/>
    <property type="project" value="UniProtKB-KW"/>
</dbReference>
<evidence type="ECO:0000256" key="2">
    <source>
        <dbReference type="ARBA" id="ARBA00022478"/>
    </source>
</evidence>
<proteinExistence type="inferred from homology"/>
<dbReference type="PANTHER" id="PTHR32248">
    <property type="entry name" value="RNA POLYMERASE SIGMA-54 FACTOR"/>
    <property type="match status" value="1"/>
</dbReference>
<evidence type="ECO:0000256" key="6">
    <source>
        <dbReference type="ARBA" id="ARBA00023082"/>
    </source>
</evidence>
<feature type="compositionally biased region" description="Basic and acidic residues" evidence="10">
    <location>
        <begin position="56"/>
        <end position="70"/>
    </location>
</feature>
<dbReference type="PRINTS" id="PR00045">
    <property type="entry name" value="SIGMA54FCT"/>
</dbReference>
<evidence type="ECO:0000256" key="5">
    <source>
        <dbReference type="ARBA" id="ARBA00023015"/>
    </source>
</evidence>
<dbReference type="GO" id="GO:0000428">
    <property type="term" value="C:DNA-directed RNA polymerase complex"/>
    <property type="evidence" value="ECO:0007669"/>
    <property type="project" value="UniProtKB-KW"/>
</dbReference>
<dbReference type="NCBIfam" id="TIGR02395">
    <property type="entry name" value="rpoN_sigma"/>
    <property type="match status" value="1"/>
</dbReference>
<evidence type="ECO:0000256" key="9">
    <source>
        <dbReference type="PIRNR" id="PIRNR000774"/>
    </source>
</evidence>
<dbReference type="Pfam" id="PF04552">
    <property type="entry name" value="Sigma54_DBD"/>
    <property type="match status" value="1"/>
</dbReference>
<keyword evidence="8 9" id="KW-0804">Transcription</keyword>
<dbReference type="AlphaFoldDB" id="A0A7V5NXA8"/>
<dbReference type="InterPro" id="IPR000394">
    <property type="entry name" value="RNA_pol_sigma_54"/>
</dbReference>
<evidence type="ECO:0000256" key="4">
    <source>
        <dbReference type="ARBA" id="ARBA00022695"/>
    </source>
</evidence>
<dbReference type="GO" id="GO:0016779">
    <property type="term" value="F:nucleotidyltransferase activity"/>
    <property type="evidence" value="ECO:0007669"/>
    <property type="project" value="UniProtKB-KW"/>
</dbReference>
<comment type="function">
    <text evidence="9">Sigma factors are initiation factors that promote the attachment of RNA polymerase to specific initiation sites and are then released.</text>
</comment>
<sequence length="498" mass="54620">MALAPKLQQKQAQGLTMTPQLQQAIKLLAMTNLELQLFVEEQLQSNPLLERGTGTENRRGENVPEGKPDEAGPEELQLGEASPVALEALDVSAETLEPDSAPSDLPSSGGEIDWSRAGNGGSFNPSSGLDRLENTAAQKTLKQVLSEQLVIAFPSGQERLIGAHLIDQVDENGYLHASLSEMAERLGVEQTQLETILAKLQTFEPCGVMARSLSECLRLQLREKGELDGPMQRLLDNLELLARHDMQGLAKCCGLDREALGAYVKRLKALAPKPGLAYGSDVAQAVAPDVFVRARPDGGWAVELNTETLPQILVNARYYAEVCSSAKDEKVKSYMSECAQNASWLVKSLDQRARTILKVASEIVRHQDAFFAYGVNHLRPLTLKTIAEAIDMHESTVSRVTANKYMATSRGLFEMKYFFSNSISASDGGEGHSAESVKHKIKILISEETTANSVLSDEKIVRLLRDQGIDLARRTVAKYREMLGIPSSVARRRILKNK</sequence>
<feature type="region of interest" description="Disordered" evidence="10">
    <location>
        <begin position="48"/>
        <end position="76"/>
    </location>
</feature>
<dbReference type="Gene3D" id="1.10.10.60">
    <property type="entry name" value="Homeodomain-like"/>
    <property type="match status" value="1"/>
</dbReference>
<evidence type="ECO:0000313" key="13">
    <source>
        <dbReference type="EMBL" id="HHI88982.1"/>
    </source>
</evidence>
<evidence type="ECO:0000256" key="10">
    <source>
        <dbReference type="SAM" id="MobiDB-lite"/>
    </source>
</evidence>
<dbReference type="Gene3D" id="1.10.10.1330">
    <property type="entry name" value="RNA polymerase sigma-54 factor, core-binding domain"/>
    <property type="match status" value="1"/>
</dbReference>
<evidence type="ECO:0000256" key="1">
    <source>
        <dbReference type="ARBA" id="ARBA00008798"/>
    </source>
</evidence>
<keyword evidence="2 9" id="KW-0240">DNA-directed RNA polymerase</keyword>
<dbReference type="PIRSF" id="PIRSF000774">
    <property type="entry name" value="RpoN"/>
    <property type="match status" value="1"/>
</dbReference>
<dbReference type="PROSITE" id="PS00717">
    <property type="entry name" value="SIGMA54_1"/>
    <property type="match status" value="1"/>
</dbReference>
<feature type="domain" description="RNA polymerase sigma factor 54 DNA-binding" evidence="11">
    <location>
        <begin position="333"/>
        <end position="493"/>
    </location>
</feature>
<dbReference type="PROSITE" id="PS00718">
    <property type="entry name" value="SIGMA54_2"/>
    <property type="match status" value="1"/>
</dbReference>
<dbReference type="InterPro" id="IPR007634">
    <property type="entry name" value="RNA_pol_sigma_54_DNA-bd"/>
</dbReference>
<comment type="caution">
    <text evidence="13">The sequence shown here is derived from an EMBL/GenBank/DDBJ whole genome shotgun (WGS) entry which is preliminary data.</text>
</comment>
<keyword evidence="5 9" id="KW-0805">Transcription regulation</keyword>
<name>A0A7V5NXA8_9PROT</name>
<dbReference type="EMBL" id="DROP01000230">
    <property type="protein sequence ID" value="HHI88982.1"/>
    <property type="molecule type" value="Genomic_DNA"/>
</dbReference>
<comment type="similarity">
    <text evidence="1 9">Belongs to the sigma-54 factor family.</text>
</comment>